<gene>
    <name evidence="3" type="ORF">UFOPK3837_01043</name>
</gene>
<evidence type="ECO:0000259" key="2">
    <source>
        <dbReference type="Pfam" id="PF26572"/>
    </source>
</evidence>
<reference evidence="3" key="1">
    <citation type="submission" date="2020-05" db="EMBL/GenBank/DDBJ databases">
        <authorList>
            <person name="Chiriac C."/>
            <person name="Salcher M."/>
            <person name="Ghai R."/>
            <person name="Kavagutti S V."/>
        </authorList>
    </citation>
    <scope>NUCLEOTIDE SEQUENCE</scope>
</reference>
<feature type="domain" description="DUF8185" evidence="2">
    <location>
        <begin position="115"/>
        <end position="216"/>
    </location>
</feature>
<dbReference type="InterPro" id="IPR058323">
    <property type="entry name" value="DUF8010"/>
</dbReference>
<organism evidence="3">
    <name type="scientific">freshwater metagenome</name>
    <dbReference type="NCBI Taxonomy" id="449393"/>
    <lineage>
        <taxon>unclassified sequences</taxon>
        <taxon>metagenomes</taxon>
        <taxon>ecological metagenomes</taxon>
    </lineage>
</organism>
<proteinExistence type="predicted"/>
<dbReference type="Pfam" id="PF26572">
    <property type="entry name" value="DUF8185"/>
    <property type="match status" value="1"/>
</dbReference>
<name>A0A6J7KY70_9ZZZZ</name>
<dbReference type="AlphaFoldDB" id="A0A6J7KY70"/>
<feature type="domain" description="DUF8010" evidence="1">
    <location>
        <begin position="4"/>
        <end position="90"/>
    </location>
</feature>
<sequence>MRNDFKLLDRQSAEDLQAYLLRAKRLDQNGLVRFRAFGRVLAAYVAPIFAGSLMDDGPTVLGLRTTELAEESEVDAVVPIANILDRLAKLLADSPKHYVLELPDSLKTPWAGISPPRTGWEPLVSIPEPELTALATAGIAEVAETLPEAVGGPIAARIRGEIWGRQMKFGSRIPTGAAFVAAGLGFLTENELVEVYQAQGWVRISSEHGHVLAKAATGPVLD</sequence>
<evidence type="ECO:0000313" key="3">
    <source>
        <dbReference type="EMBL" id="CAB4960697.1"/>
    </source>
</evidence>
<evidence type="ECO:0000259" key="1">
    <source>
        <dbReference type="Pfam" id="PF26035"/>
    </source>
</evidence>
<accession>A0A6J7KY70</accession>
<dbReference type="Pfam" id="PF26035">
    <property type="entry name" value="DUF8010"/>
    <property type="match status" value="1"/>
</dbReference>
<protein>
    <submittedName>
        <fullName evidence="3">Unannotated protein</fullName>
    </submittedName>
</protein>
<dbReference type="InterPro" id="IPR058498">
    <property type="entry name" value="DUF8185"/>
</dbReference>
<dbReference type="EMBL" id="CAFBNO010000067">
    <property type="protein sequence ID" value="CAB4960697.1"/>
    <property type="molecule type" value="Genomic_DNA"/>
</dbReference>